<keyword evidence="2" id="KW-0472">Membrane</keyword>
<evidence type="ECO:0008006" key="6">
    <source>
        <dbReference type="Google" id="ProtNLM"/>
    </source>
</evidence>
<comment type="caution">
    <text evidence="4">The sequence shown here is derived from an EMBL/GenBank/DDBJ whole genome shotgun (WGS) entry which is preliminary data.</text>
</comment>
<evidence type="ECO:0000256" key="3">
    <source>
        <dbReference type="SAM" id="SignalP"/>
    </source>
</evidence>
<keyword evidence="2" id="KW-0812">Transmembrane</keyword>
<feature type="chain" id="PRO_5039904372" description="Transmembrane protein" evidence="3">
    <location>
        <begin position="21"/>
        <end position="139"/>
    </location>
</feature>
<proteinExistence type="predicted"/>
<reference evidence="4" key="2">
    <citation type="submission" date="2021-04" db="EMBL/GenBank/DDBJ databases">
        <authorList>
            <person name="Podell S."/>
        </authorList>
    </citation>
    <scope>NUCLEOTIDE SEQUENCE</scope>
    <source>
        <strain evidence="4">Hildebrandi</strain>
    </source>
</reference>
<sequence>MHQRIVTPFVVLILVSASAAFTLPTSQWNPQVGFANFRPAAEPKLMDSQIFQHMSKDENQDSSPSETSKTTSFKDIDVQFDPVPQDDNTSSGDFFTYILLAYVVFAVADSIFHFIPNEKTYVEMLKDAFVGETGNESSL</sequence>
<evidence type="ECO:0000313" key="4">
    <source>
        <dbReference type="EMBL" id="KAG7348325.1"/>
    </source>
</evidence>
<gene>
    <name evidence="4" type="ORF">IV203_017030</name>
</gene>
<keyword evidence="5" id="KW-1185">Reference proteome</keyword>
<dbReference type="AlphaFoldDB" id="A0A9K3PIB7"/>
<protein>
    <recommendedName>
        <fullName evidence="6">Transmembrane protein</fullName>
    </recommendedName>
</protein>
<dbReference type="EMBL" id="JAGRRH010000020">
    <property type="protein sequence ID" value="KAG7348325.1"/>
    <property type="molecule type" value="Genomic_DNA"/>
</dbReference>
<keyword evidence="3" id="KW-0732">Signal</keyword>
<feature type="transmembrane region" description="Helical" evidence="2">
    <location>
        <begin position="94"/>
        <end position="115"/>
    </location>
</feature>
<organism evidence="4 5">
    <name type="scientific">Nitzschia inconspicua</name>
    <dbReference type="NCBI Taxonomy" id="303405"/>
    <lineage>
        <taxon>Eukaryota</taxon>
        <taxon>Sar</taxon>
        <taxon>Stramenopiles</taxon>
        <taxon>Ochrophyta</taxon>
        <taxon>Bacillariophyta</taxon>
        <taxon>Bacillariophyceae</taxon>
        <taxon>Bacillariophycidae</taxon>
        <taxon>Bacillariales</taxon>
        <taxon>Bacillariaceae</taxon>
        <taxon>Nitzschia</taxon>
    </lineage>
</organism>
<evidence type="ECO:0000313" key="5">
    <source>
        <dbReference type="Proteomes" id="UP000693970"/>
    </source>
</evidence>
<keyword evidence="2" id="KW-1133">Transmembrane helix</keyword>
<name>A0A9K3PIB7_9STRA</name>
<evidence type="ECO:0000256" key="1">
    <source>
        <dbReference type="SAM" id="MobiDB-lite"/>
    </source>
</evidence>
<feature type="compositionally biased region" description="Polar residues" evidence="1">
    <location>
        <begin position="61"/>
        <end position="71"/>
    </location>
</feature>
<evidence type="ECO:0000256" key="2">
    <source>
        <dbReference type="SAM" id="Phobius"/>
    </source>
</evidence>
<feature type="region of interest" description="Disordered" evidence="1">
    <location>
        <begin position="50"/>
        <end position="74"/>
    </location>
</feature>
<reference evidence="4" key="1">
    <citation type="journal article" date="2021" name="Sci. Rep.">
        <title>Diploid genomic architecture of Nitzschia inconspicua, an elite biomass production diatom.</title>
        <authorList>
            <person name="Oliver A."/>
            <person name="Podell S."/>
            <person name="Pinowska A."/>
            <person name="Traller J.C."/>
            <person name="Smith S.R."/>
            <person name="McClure R."/>
            <person name="Beliaev A."/>
            <person name="Bohutskyi P."/>
            <person name="Hill E.A."/>
            <person name="Rabines A."/>
            <person name="Zheng H."/>
            <person name="Allen L.Z."/>
            <person name="Kuo A."/>
            <person name="Grigoriev I.V."/>
            <person name="Allen A.E."/>
            <person name="Hazlebeck D."/>
            <person name="Allen E.E."/>
        </authorList>
    </citation>
    <scope>NUCLEOTIDE SEQUENCE</scope>
    <source>
        <strain evidence="4">Hildebrandi</strain>
    </source>
</reference>
<accession>A0A9K3PIB7</accession>
<dbReference type="Proteomes" id="UP000693970">
    <property type="component" value="Unassembled WGS sequence"/>
</dbReference>
<feature type="signal peptide" evidence="3">
    <location>
        <begin position="1"/>
        <end position="20"/>
    </location>
</feature>